<evidence type="ECO:0000256" key="1">
    <source>
        <dbReference type="SAM" id="MobiDB-lite"/>
    </source>
</evidence>
<name>A0A6B0V8U1_IXORI</name>
<sequence>MRARSVTRPRRSSTRTMLFMLACSCRKEEVAWAGGHDSIMVPTRPVRAWIRACFSVPSGSASARCRAPLTSLTRAVWVSGEWLAEARAATNTLARAGLSLSPAFWHWGSRWSSMKPRALISSGTNSVCPAAYTWSATIRAHGAYDRTSSARSRHTADLGSRGWLLSSLGPGVPPRDPVDPGPALSLAAAPPSSTPAGSRVGTGSSSWASRSLALPSRTRSAPGTPPLPPAPLADGLAPPASDRDPATASMAPASCGGGVGGSGVGSTLRRSLITWATTPPTGGGEDGALAATYFRIWTALALV</sequence>
<proteinExistence type="predicted"/>
<dbReference type="EMBL" id="GIFC01015952">
    <property type="protein sequence ID" value="MXU98035.1"/>
    <property type="molecule type" value="Transcribed_RNA"/>
</dbReference>
<feature type="region of interest" description="Disordered" evidence="1">
    <location>
        <begin position="168"/>
        <end position="263"/>
    </location>
</feature>
<feature type="compositionally biased region" description="Low complexity" evidence="1">
    <location>
        <begin position="181"/>
        <end position="198"/>
    </location>
</feature>
<protein>
    <submittedName>
        <fullName evidence="2">Uncharacterized protein</fullName>
    </submittedName>
</protein>
<dbReference type="AlphaFoldDB" id="A0A6B0V8U1"/>
<organism evidence="2">
    <name type="scientific">Ixodes ricinus</name>
    <name type="common">Common tick</name>
    <name type="synonym">Acarus ricinus</name>
    <dbReference type="NCBI Taxonomy" id="34613"/>
    <lineage>
        <taxon>Eukaryota</taxon>
        <taxon>Metazoa</taxon>
        <taxon>Ecdysozoa</taxon>
        <taxon>Arthropoda</taxon>
        <taxon>Chelicerata</taxon>
        <taxon>Arachnida</taxon>
        <taxon>Acari</taxon>
        <taxon>Parasitiformes</taxon>
        <taxon>Ixodida</taxon>
        <taxon>Ixodoidea</taxon>
        <taxon>Ixodidae</taxon>
        <taxon>Ixodinae</taxon>
        <taxon>Ixodes</taxon>
    </lineage>
</organism>
<reference evidence="2" key="1">
    <citation type="submission" date="2019-12" db="EMBL/GenBank/DDBJ databases">
        <title>An insight into the sialome of adult female Ixodes ricinus ticks feeding for 6 days.</title>
        <authorList>
            <person name="Perner J."/>
            <person name="Ribeiro J.M.C."/>
        </authorList>
    </citation>
    <scope>NUCLEOTIDE SEQUENCE</scope>
    <source>
        <strain evidence="2">Semi-engorged</strain>
        <tissue evidence="2">Salivary glands</tissue>
    </source>
</reference>
<evidence type="ECO:0000313" key="2">
    <source>
        <dbReference type="EMBL" id="MXU98035.1"/>
    </source>
</evidence>
<accession>A0A6B0V8U1</accession>